<dbReference type="EMBL" id="JAGUCO010000058">
    <property type="protein sequence ID" value="MBS2101247.1"/>
    <property type="molecule type" value="Genomic_DNA"/>
</dbReference>
<evidence type="ECO:0000313" key="4">
    <source>
        <dbReference type="Proteomes" id="UP000708576"/>
    </source>
</evidence>
<dbReference type="InterPro" id="IPR036514">
    <property type="entry name" value="SGNH_hydro_sf"/>
</dbReference>
<dbReference type="Pfam" id="PF03629">
    <property type="entry name" value="SASA"/>
    <property type="match status" value="1"/>
</dbReference>
<reference evidence="3 4" key="1">
    <citation type="journal article" date="2015" name="Int. J. Syst. Evol. Microbiol.">
        <title>Carboxylicivirga linearis sp. nov., isolated from a sea cucumber culture pond.</title>
        <authorList>
            <person name="Wang F.Q."/>
            <person name="Zhou Y.X."/>
            <person name="Lin X.Z."/>
            <person name="Chen G.J."/>
            <person name="Du Z.J."/>
        </authorList>
    </citation>
    <scope>NUCLEOTIDE SEQUENCE [LARGE SCALE GENOMIC DNA]</scope>
    <source>
        <strain evidence="3 4">FB218</strain>
    </source>
</reference>
<dbReference type="RefSeq" id="WP_212220667.1">
    <property type="nucleotide sequence ID" value="NZ_JAGUCO010000058.1"/>
</dbReference>
<protein>
    <recommendedName>
        <fullName evidence="2">Sialate O-acetylesterase domain-containing protein</fullName>
    </recommendedName>
</protein>
<evidence type="ECO:0000256" key="1">
    <source>
        <dbReference type="ARBA" id="ARBA00022801"/>
    </source>
</evidence>
<keyword evidence="4" id="KW-1185">Reference proteome</keyword>
<dbReference type="Proteomes" id="UP000708576">
    <property type="component" value="Unassembled WGS sequence"/>
</dbReference>
<dbReference type="InterPro" id="IPR005181">
    <property type="entry name" value="SASA"/>
</dbReference>
<feature type="domain" description="Sialate O-acetylesterase" evidence="2">
    <location>
        <begin position="30"/>
        <end position="266"/>
    </location>
</feature>
<feature type="non-terminal residue" evidence="3">
    <location>
        <position position="276"/>
    </location>
</feature>
<accession>A0ABS5K254</accession>
<name>A0ABS5K254_9BACT</name>
<sequence>MSGMQMFFNMLGGGGGGTVTPTPPEEVDFLVFLSYGQSNDDGRAPFADRPGYVGSDGIVPGVKMWNGASFPDMQLGVNSGAEIPALDQWAFDLPLFYQISQYLNKNILVIKRSKGGTSLAIGVTTQGCWNVDFVNIPDGTPALLEEFETKYNAAIAYINGLGKTYRVVAAFRHQGEADAGSPYNAEFETNLTNEIAYVRSFVGNANLPIFIGNISTSSSSYDSVVDAAINNVVAASSNNYLFDCDGKELLVDSLHFSANGNVSIASDILTLLINNV</sequence>
<organism evidence="3 4">
    <name type="scientific">Carboxylicivirga linearis</name>
    <dbReference type="NCBI Taxonomy" id="1628157"/>
    <lineage>
        <taxon>Bacteria</taxon>
        <taxon>Pseudomonadati</taxon>
        <taxon>Bacteroidota</taxon>
        <taxon>Bacteroidia</taxon>
        <taxon>Marinilabiliales</taxon>
        <taxon>Marinilabiliaceae</taxon>
        <taxon>Carboxylicivirga</taxon>
    </lineage>
</organism>
<evidence type="ECO:0000259" key="2">
    <source>
        <dbReference type="Pfam" id="PF03629"/>
    </source>
</evidence>
<dbReference type="Gene3D" id="3.40.50.1110">
    <property type="entry name" value="SGNH hydrolase"/>
    <property type="match status" value="1"/>
</dbReference>
<dbReference type="SUPFAM" id="SSF52266">
    <property type="entry name" value="SGNH hydrolase"/>
    <property type="match status" value="1"/>
</dbReference>
<comment type="caution">
    <text evidence="3">The sequence shown here is derived from an EMBL/GenBank/DDBJ whole genome shotgun (WGS) entry which is preliminary data.</text>
</comment>
<gene>
    <name evidence="3" type="ORF">KEM10_23380</name>
</gene>
<evidence type="ECO:0000313" key="3">
    <source>
        <dbReference type="EMBL" id="MBS2101247.1"/>
    </source>
</evidence>
<proteinExistence type="predicted"/>
<keyword evidence="1" id="KW-0378">Hydrolase</keyword>